<feature type="compositionally biased region" description="Polar residues" evidence="3">
    <location>
        <begin position="472"/>
        <end position="493"/>
    </location>
</feature>
<feature type="region of interest" description="Disordered" evidence="3">
    <location>
        <begin position="14"/>
        <end position="92"/>
    </location>
</feature>
<dbReference type="Pfam" id="PF00505">
    <property type="entry name" value="HMG_box"/>
    <property type="match status" value="1"/>
</dbReference>
<dbReference type="PANTHER" id="PTHR46232">
    <property type="entry name" value="SMARCE1 REGULATOR OF CHROMATIN"/>
    <property type="match status" value="1"/>
</dbReference>
<dbReference type="AlphaFoldDB" id="A0A8S9YAM4"/>
<feature type="region of interest" description="Disordered" evidence="3">
    <location>
        <begin position="387"/>
        <end position="407"/>
    </location>
</feature>
<keyword evidence="1" id="KW-0539">Nucleus</keyword>
<evidence type="ECO:0000256" key="1">
    <source>
        <dbReference type="PROSITE-ProRule" id="PRU00267"/>
    </source>
</evidence>
<sequence>MGRDVSWECVVSKMALPSNNKQPGNVSAQNQRLKSSGAGGNSSQKENQNQSPFVSSPFGHHGFHPQKLGKSPSTETRVPKPPKPPEKPLMPYMRYSRKVWDQVKAQNLELKLWEIGKIIGQMWRDLPSDEKTEFVEEYDAEKVEYEKNLKSYYNSPPYLAYIAAKTKGKSAQVTSEDRDSHDRSTGGSKQDRRIEIQPAEDDDDAEEAYSIKHVSYARFLRNQHLIQEIFSDSVVPDVRTIVTTSRMQHFYCKIQSLKMHQKKMESEVEQLVEKFETTKRKLNEASDAFQEELQKYCKRAVDEDYFNEMVEKEYEKLRKERISANNNNITLEECKKDTSPPTTPCDPSSTTGTEEFSEPPASLADEVSIELKDEENQTDQADKEIFLTPPIPTNNTSQGSAPFNNQQHANFASNYNQTNYVVHQNQNPMPPPSSTQPYFNPSQLFSNSPKAVYSYSQGLPAYSNSQNTFPYSSSVPYQQQQNMSTARPLQQHGSLPEFQPAGSQSEDRDEFEDTSNVTDLSSSRLQCSQTITVLISPE</sequence>
<dbReference type="CDD" id="cd21983">
    <property type="entry name" value="HMG-box_SMARCE1"/>
    <property type="match status" value="1"/>
</dbReference>
<evidence type="ECO:0000256" key="3">
    <source>
        <dbReference type="SAM" id="MobiDB-lite"/>
    </source>
</evidence>
<feature type="compositionally biased region" description="Polar residues" evidence="3">
    <location>
        <begin position="514"/>
        <end position="523"/>
    </location>
</feature>
<dbReference type="GO" id="GO:0016514">
    <property type="term" value="C:SWI/SNF complex"/>
    <property type="evidence" value="ECO:0007669"/>
    <property type="project" value="TreeGrafter"/>
</dbReference>
<keyword evidence="1" id="KW-0238">DNA-binding</keyword>
<reference evidence="5" key="1">
    <citation type="journal article" date="2021" name="Mol. Ecol. Resour.">
        <title>Apolygus lucorum genome provides insights into omnivorousness and mesophyll feeding.</title>
        <authorList>
            <person name="Liu Y."/>
            <person name="Liu H."/>
            <person name="Wang H."/>
            <person name="Huang T."/>
            <person name="Liu B."/>
            <person name="Yang B."/>
            <person name="Yin L."/>
            <person name="Li B."/>
            <person name="Zhang Y."/>
            <person name="Zhang S."/>
            <person name="Jiang F."/>
            <person name="Zhang X."/>
            <person name="Ren Y."/>
            <person name="Wang B."/>
            <person name="Wang S."/>
            <person name="Lu Y."/>
            <person name="Wu K."/>
            <person name="Fan W."/>
            <person name="Wang G."/>
        </authorList>
    </citation>
    <scope>NUCLEOTIDE SEQUENCE</scope>
    <source>
        <strain evidence="5">12Hb</strain>
    </source>
</reference>
<dbReference type="PROSITE" id="PS50118">
    <property type="entry name" value="HMG_BOX_2"/>
    <property type="match status" value="1"/>
</dbReference>
<organism evidence="5 6">
    <name type="scientific">Apolygus lucorum</name>
    <name type="common">Small green plant bug</name>
    <name type="synonym">Lygocoris lucorum</name>
    <dbReference type="NCBI Taxonomy" id="248454"/>
    <lineage>
        <taxon>Eukaryota</taxon>
        <taxon>Metazoa</taxon>
        <taxon>Ecdysozoa</taxon>
        <taxon>Arthropoda</taxon>
        <taxon>Hexapoda</taxon>
        <taxon>Insecta</taxon>
        <taxon>Pterygota</taxon>
        <taxon>Neoptera</taxon>
        <taxon>Paraneoptera</taxon>
        <taxon>Hemiptera</taxon>
        <taxon>Heteroptera</taxon>
        <taxon>Panheteroptera</taxon>
        <taxon>Cimicomorpha</taxon>
        <taxon>Miridae</taxon>
        <taxon>Mirini</taxon>
        <taxon>Apolygus</taxon>
    </lineage>
</organism>
<dbReference type="GO" id="GO:0016922">
    <property type="term" value="F:nuclear receptor binding"/>
    <property type="evidence" value="ECO:0007669"/>
    <property type="project" value="TreeGrafter"/>
</dbReference>
<dbReference type="PANTHER" id="PTHR46232:SF1">
    <property type="entry name" value="SWI_SNF-RELATED MATRIX-ASSOCIATED ACTIN-DEPENDENT REGULATOR OF CHROMATIN SUBFAMILY E MEMBER 1"/>
    <property type="match status" value="1"/>
</dbReference>
<feature type="region of interest" description="Disordered" evidence="3">
    <location>
        <begin position="330"/>
        <end position="362"/>
    </location>
</feature>
<comment type="caution">
    <text evidence="5">The sequence shown here is derived from an EMBL/GenBank/DDBJ whole genome shotgun (WGS) entry which is preliminary data.</text>
</comment>
<feature type="compositionally biased region" description="Basic and acidic residues" evidence="3">
    <location>
        <begin position="175"/>
        <end position="195"/>
    </location>
</feature>
<accession>A0A8S9YAM4</accession>
<dbReference type="InterPro" id="IPR009071">
    <property type="entry name" value="HMG_box_dom"/>
</dbReference>
<gene>
    <name evidence="5" type="ORF">GE061_000858</name>
</gene>
<feature type="coiled-coil region" evidence="2">
    <location>
        <begin position="254"/>
        <end position="327"/>
    </location>
</feature>
<feature type="domain" description="HMG box" evidence="4">
    <location>
        <begin position="85"/>
        <end position="153"/>
    </location>
</feature>
<dbReference type="GO" id="GO:0031492">
    <property type="term" value="F:nucleosomal DNA binding"/>
    <property type="evidence" value="ECO:0007669"/>
    <property type="project" value="TreeGrafter"/>
</dbReference>
<dbReference type="InterPro" id="IPR036910">
    <property type="entry name" value="HMG_box_dom_sf"/>
</dbReference>
<dbReference type="OrthoDB" id="30931at2759"/>
<evidence type="ECO:0000313" key="5">
    <source>
        <dbReference type="EMBL" id="KAF6216515.1"/>
    </source>
</evidence>
<dbReference type="SMART" id="SM00398">
    <property type="entry name" value="HMG"/>
    <property type="match status" value="1"/>
</dbReference>
<dbReference type="GO" id="GO:0045892">
    <property type="term" value="P:negative regulation of DNA-templated transcription"/>
    <property type="evidence" value="ECO:0007669"/>
    <property type="project" value="TreeGrafter"/>
</dbReference>
<proteinExistence type="predicted"/>
<feature type="region of interest" description="Disordered" evidence="3">
    <location>
        <begin position="472"/>
        <end position="523"/>
    </location>
</feature>
<feature type="compositionally biased region" description="Polar residues" evidence="3">
    <location>
        <begin position="393"/>
        <end position="407"/>
    </location>
</feature>
<keyword evidence="6" id="KW-1185">Reference proteome</keyword>
<dbReference type="SUPFAM" id="SSF47095">
    <property type="entry name" value="HMG-box"/>
    <property type="match status" value="1"/>
</dbReference>
<evidence type="ECO:0000256" key="2">
    <source>
        <dbReference type="SAM" id="Coils"/>
    </source>
</evidence>
<protein>
    <recommendedName>
        <fullName evidence="4">HMG box domain-containing protein</fullName>
    </recommendedName>
</protein>
<dbReference type="Proteomes" id="UP000466442">
    <property type="component" value="Linkage Group LG1"/>
</dbReference>
<dbReference type="EMBL" id="WIXP02000001">
    <property type="protein sequence ID" value="KAF6216515.1"/>
    <property type="molecule type" value="Genomic_DNA"/>
</dbReference>
<evidence type="ECO:0000259" key="4">
    <source>
        <dbReference type="PROSITE" id="PS50118"/>
    </source>
</evidence>
<feature type="compositionally biased region" description="Polar residues" evidence="3">
    <location>
        <begin position="17"/>
        <end position="34"/>
    </location>
</feature>
<name>A0A8S9YAM4_APOLU</name>
<dbReference type="Gene3D" id="1.10.30.10">
    <property type="entry name" value="High mobility group box domain"/>
    <property type="match status" value="1"/>
</dbReference>
<feature type="DNA-binding region" description="HMG box" evidence="1">
    <location>
        <begin position="85"/>
        <end position="153"/>
    </location>
</feature>
<evidence type="ECO:0000313" key="6">
    <source>
        <dbReference type="Proteomes" id="UP000466442"/>
    </source>
</evidence>
<feature type="compositionally biased region" description="Polar residues" evidence="3">
    <location>
        <begin position="41"/>
        <end position="54"/>
    </location>
</feature>
<feature type="region of interest" description="Disordered" evidence="3">
    <location>
        <begin position="170"/>
        <end position="206"/>
    </location>
</feature>
<feature type="region of interest" description="Disordered" evidence="3">
    <location>
        <begin position="422"/>
        <end position="443"/>
    </location>
</feature>
<keyword evidence="2" id="KW-0175">Coiled coil</keyword>